<proteinExistence type="predicted"/>
<evidence type="ECO:0008006" key="3">
    <source>
        <dbReference type="Google" id="ProtNLM"/>
    </source>
</evidence>
<gene>
    <name evidence="1" type="ORF">MGG_09384</name>
</gene>
<dbReference type="AlphaFoldDB" id="G4NI00"/>
<dbReference type="HOGENOM" id="CLU_029797_2_1_1"/>
<name>G4NI00_PYRO7</name>
<dbReference type="RefSeq" id="XP_003720227.1">
    <property type="nucleotide sequence ID" value="XM_003720179.1"/>
</dbReference>
<dbReference type="Proteomes" id="UP000009058">
    <property type="component" value="Chromosome 6"/>
</dbReference>
<dbReference type="OrthoDB" id="21502at2759"/>
<protein>
    <recommendedName>
        <fullName evidence="3">LysR family regulatory protein</fullName>
    </recommendedName>
</protein>
<dbReference type="InParanoid" id="G4NI00"/>
<organism evidence="1 2">
    <name type="scientific">Pyricularia oryzae (strain 70-15 / ATCC MYA-4617 / FGSC 8958)</name>
    <name type="common">Rice blast fungus</name>
    <name type="synonym">Magnaporthe oryzae</name>
    <dbReference type="NCBI Taxonomy" id="242507"/>
    <lineage>
        <taxon>Eukaryota</taxon>
        <taxon>Fungi</taxon>
        <taxon>Dikarya</taxon>
        <taxon>Ascomycota</taxon>
        <taxon>Pezizomycotina</taxon>
        <taxon>Sordariomycetes</taxon>
        <taxon>Sordariomycetidae</taxon>
        <taxon>Magnaporthales</taxon>
        <taxon>Pyriculariaceae</taxon>
        <taxon>Pyricularia</taxon>
    </lineage>
</organism>
<reference key="2">
    <citation type="submission" date="2011-05" db="EMBL/GenBank/DDBJ databases">
        <title>The Genome Sequence of Magnaporthe oryzae 70-15.</title>
        <authorList>
            <consortium name="The Broad Institute Genome Sequencing Platform"/>
            <person name="Ma L.-J."/>
            <person name="Dead R."/>
            <person name="Young S.K."/>
            <person name="Zeng Q."/>
            <person name="Gargeya S."/>
            <person name="Fitzgerald M."/>
            <person name="Haas B."/>
            <person name="Abouelleil A."/>
            <person name="Alvarado L."/>
            <person name="Arachchi H.M."/>
            <person name="Berlin A."/>
            <person name="Brown A."/>
            <person name="Chapman S.B."/>
            <person name="Chen Z."/>
            <person name="Dunbar C."/>
            <person name="Freedman E."/>
            <person name="Gearin G."/>
            <person name="Gellesch M."/>
            <person name="Goldberg J."/>
            <person name="Griggs A."/>
            <person name="Gujja S."/>
            <person name="Heiman D."/>
            <person name="Howarth C."/>
            <person name="Larson L."/>
            <person name="Lui A."/>
            <person name="MacDonald P.J.P."/>
            <person name="Mehta T."/>
            <person name="Montmayeur A."/>
            <person name="Murphy C."/>
            <person name="Neiman D."/>
            <person name="Pearson M."/>
            <person name="Priest M."/>
            <person name="Roberts A."/>
            <person name="Saif S."/>
            <person name="Shea T."/>
            <person name="Shenoy N."/>
            <person name="Sisk P."/>
            <person name="Stolte C."/>
            <person name="Sykes S."/>
            <person name="Yandava C."/>
            <person name="Wortman J."/>
            <person name="Nusbaum C."/>
            <person name="Birren B."/>
        </authorList>
    </citation>
    <scope>NUCLEOTIDE SEQUENCE</scope>
    <source>
        <strain>70-15</strain>
    </source>
</reference>
<evidence type="ECO:0000313" key="1">
    <source>
        <dbReference type="EMBL" id="EHA47860.1"/>
    </source>
</evidence>
<dbReference type="OMA" id="NWQKANM"/>
<accession>G4NI00</accession>
<dbReference type="EMBL" id="CM001236">
    <property type="protein sequence ID" value="EHA47860.1"/>
    <property type="molecule type" value="Genomic_DNA"/>
</dbReference>
<sequence length="513" mass="56629">MSADTIIPLHEYDCMPLLTTIFLTILLKYDRVLDPEALRKSLIQLIDRDGWRKLGARLKQDAKGNLVYHVPATFDESNPAITFTHIHHDMAMADHPLARQIPSPTSGPGKERPAVVLDMAKIAPLTRRSDAPHTMAEFIARDLPQLELHVVTFRDGTTVGISFLHSLLDGMALGGLLSAWSLILHGRADEVPAVCGGGDDDALSRLRHLHNAKAEDDDDADNAKTPAAPVAYKHARYVMGRLATLRFVLGRAWEFFRYRQEEVRAVRVPGSFVTRMREATLQELAAAAAEGGAAAKEKPWVSEGDVLVAWWSRYATLQYAHRPDKPIIVTNAFSMRKPLAGTLLPALPRDGGRPTVYLANCVTGLNVYTTIRSLTAATAQTAAAVRRSIVELGTLEQLAAMHALCLKDPRKLWKMRFAGLPTAHMAIFTNWTQALFHQVDLAPAAVAGEGCPEGQEGQVVPSFVGSHMNSRVWPLRDQFVIIGKDSQGDYWLSGTLRKGLWANIEQELDKERL</sequence>
<evidence type="ECO:0000313" key="2">
    <source>
        <dbReference type="Proteomes" id="UP000009058"/>
    </source>
</evidence>
<dbReference type="Gene3D" id="3.30.559.10">
    <property type="entry name" value="Chloramphenicol acetyltransferase-like domain"/>
    <property type="match status" value="2"/>
</dbReference>
<dbReference type="KEGG" id="mgr:MGG_09384"/>
<dbReference type="eggNOG" id="ENOG502S6KB">
    <property type="taxonomic scope" value="Eukaryota"/>
</dbReference>
<dbReference type="SMR" id="G4NI00"/>
<dbReference type="InterPro" id="IPR023213">
    <property type="entry name" value="CAT-like_dom_sf"/>
</dbReference>
<keyword evidence="2" id="KW-1185">Reference proteome</keyword>
<dbReference type="GeneID" id="2680381"/>
<dbReference type="VEuPathDB" id="FungiDB:MGG_09384"/>
<reference evidence="1 2" key="1">
    <citation type="journal article" date="2005" name="Nature">
        <title>The genome sequence of the rice blast fungus Magnaporthe grisea.</title>
        <authorList>
            <person name="Dean R.A."/>
            <person name="Talbot N.J."/>
            <person name="Ebbole D.J."/>
            <person name="Farman M.L."/>
            <person name="Mitchell T.K."/>
            <person name="Orbach M.J."/>
            <person name="Thon M."/>
            <person name="Kulkarni R."/>
            <person name="Xu J.R."/>
            <person name="Pan H."/>
            <person name="Read N.D."/>
            <person name="Lee Y.H."/>
            <person name="Carbone I."/>
            <person name="Brown D."/>
            <person name="Oh Y.Y."/>
            <person name="Donofrio N."/>
            <person name="Jeong J.S."/>
            <person name="Soanes D.M."/>
            <person name="Djonovic S."/>
            <person name="Kolomiets E."/>
            <person name="Rehmeyer C."/>
            <person name="Li W."/>
            <person name="Harding M."/>
            <person name="Kim S."/>
            <person name="Lebrun M.H."/>
            <person name="Bohnert H."/>
            <person name="Coughlan S."/>
            <person name="Butler J."/>
            <person name="Calvo S."/>
            <person name="Ma L.J."/>
            <person name="Nicol R."/>
            <person name="Purcell S."/>
            <person name="Nusbaum C."/>
            <person name="Galagan J.E."/>
            <person name="Birren B.W."/>
        </authorList>
    </citation>
    <scope>NUCLEOTIDE SEQUENCE [LARGE SCALE GENOMIC DNA]</scope>
    <source>
        <strain evidence="2">70-15 / ATCC MYA-4617 / FGSC 8958</strain>
    </source>
</reference>